<organism evidence="3 4">
    <name type="scientific">Allokutzneria multivorans</name>
    <dbReference type="NCBI Taxonomy" id="1142134"/>
    <lineage>
        <taxon>Bacteria</taxon>
        <taxon>Bacillati</taxon>
        <taxon>Actinomycetota</taxon>
        <taxon>Actinomycetes</taxon>
        <taxon>Pseudonocardiales</taxon>
        <taxon>Pseudonocardiaceae</taxon>
        <taxon>Allokutzneria</taxon>
    </lineage>
</organism>
<dbReference type="InterPro" id="IPR051448">
    <property type="entry name" value="CdaR-like_regulators"/>
</dbReference>
<reference evidence="4" key="1">
    <citation type="journal article" date="2019" name="Int. J. Syst. Evol. Microbiol.">
        <title>The Global Catalogue of Microorganisms (GCM) 10K type strain sequencing project: providing services to taxonomists for standard genome sequencing and annotation.</title>
        <authorList>
            <consortium name="The Broad Institute Genomics Platform"/>
            <consortium name="The Broad Institute Genome Sequencing Center for Infectious Disease"/>
            <person name="Wu L."/>
            <person name="Ma J."/>
        </authorList>
    </citation>
    <scope>NUCLEOTIDE SEQUENCE [LARGE SCALE GENOMIC DNA]</scope>
    <source>
        <strain evidence="4">JCM 17342</strain>
    </source>
</reference>
<comment type="caution">
    <text evidence="3">The sequence shown here is derived from an EMBL/GenBank/DDBJ whole genome shotgun (WGS) entry which is preliminary data.</text>
</comment>
<feature type="domain" description="RsbT co-antagonist protein RsbRD N-terminal" evidence="2">
    <location>
        <begin position="24"/>
        <end position="163"/>
    </location>
</feature>
<name>A0ABP7TRI4_9PSEU</name>
<accession>A0ABP7TRI4</accession>
<evidence type="ECO:0000259" key="2">
    <source>
        <dbReference type="Pfam" id="PF14361"/>
    </source>
</evidence>
<dbReference type="PANTHER" id="PTHR33744:SF1">
    <property type="entry name" value="DNA-BINDING TRANSCRIPTIONAL ACTIVATOR ADER"/>
    <property type="match status" value="1"/>
</dbReference>
<evidence type="ECO:0000313" key="4">
    <source>
        <dbReference type="Proteomes" id="UP001501747"/>
    </source>
</evidence>
<proteinExistence type="predicted"/>
<sequence length="411" mass="44684">MVSDREPFRFGGRPLHERLSENLPALTELVLAAVTSRIPAYGLLPSEELAGDINRVIAQTLRSFVAMVRTKSLPSAEELAFLRESAARRAEEGIPIDIVLTAYHIGVQVVWESLTPEVRPEEVHDVMAVNSLALRYLELITPAVGAGYLDQRQTLFDDERSARHTLLTALLDGTPADAAASRTGFRLPPCYLVLALSVGSHADETEPGVDQLVAGRRKLRRLRAELERQIRGPVLSSLTPAGGIALLPHPTSVNEVGERDWDRLRRIVADVARAAGAEITVGVAEAAPEEVAAAAKLADEVRAVAAASGKPGGVYRLDDVLLEYQLSRPSAARDRLAAMLRPLDGNEELVQTLETYLRRGSRRPTATDLHVHPNTVDYRLRRIAELTGLDPTNVTDIALISAALAARAPRH</sequence>
<gene>
    <name evidence="3" type="ORF">GCM10022247_64170</name>
</gene>
<protein>
    <submittedName>
        <fullName evidence="3">Helix-turn-helix domain-containing protein</fullName>
    </submittedName>
</protein>
<keyword evidence="4" id="KW-1185">Reference proteome</keyword>
<dbReference type="PANTHER" id="PTHR33744">
    <property type="entry name" value="CARBOHYDRATE DIACID REGULATOR"/>
    <property type="match status" value="1"/>
</dbReference>
<dbReference type="Gene3D" id="1.10.10.2840">
    <property type="entry name" value="PucR C-terminal helix-turn-helix domain"/>
    <property type="match status" value="1"/>
</dbReference>
<dbReference type="InterPro" id="IPR042070">
    <property type="entry name" value="PucR_C-HTH_sf"/>
</dbReference>
<dbReference type="Pfam" id="PF14361">
    <property type="entry name" value="RsbRD_N"/>
    <property type="match status" value="1"/>
</dbReference>
<dbReference type="InterPro" id="IPR025736">
    <property type="entry name" value="PucR_C-HTH_dom"/>
</dbReference>
<dbReference type="Proteomes" id="UP001501747">
    <property type="component" value="Unassembled WGS sequence"/>
</dbReference>
<dbReference type="EMBL" id="BAABAL010000019">
    <property type="protein sequence ID" value="GAA4030240.1"/>
    <property type="molecule type" value="Genomic_DNA"/>
</dbReference>
<feature type="domain" description="PucR C-terminal helix-turn-helix" evidence="1">
    <location>
        <begin position="349"/>
        <end position="406"/>
    </location>
</feature>
<dbReference type="InterPro" id="IPR025751">
    <property type="entry name" value="RsbRD_N_dom"/>
</dbReference>
<evidence type="ECO:0000259" key="1">
    <source>
        <dbReference type="Pfam" id="PF13556"/>
    </source>
</evidence>
<evidence type="ECO:0000313" key="3">
    <source>
        <dbReference type="EMBL" id="GAA4030240.1"/>
    </source>
</evidence>
<dbReference type="RefSeq" id="WP_344883208.1">
    <property type="nucleotide sequence ID" value="NZ_BAABAL010000019.1"/>
</dbReference>
<dbReference type="Pfam" id="PF13556">
    <property type="entry name" value="HTH_30"/>
    <property type="match status" value="1"/>
</dbReference>